<evidence type="ECO:0000256" key="1">
    <source>
        <dbReference type="SAM" id="Phobius"/>
    </source>
</evidence>
<feature type="transmembrane region" description="Helical" evidence="1">
    <location>
        <begin position="747"/>
        <end position="770"/>
    </location>
</feature>
<evidence type="ECO:0000313" key="3">
    <source>
        <dbReference type="Proteomes" id="UP000297814"/>
    </source>
</evidence>
<proteinExistence type="predicted"/>
<name>A0A4Z1H1Q8_9HELO</name>
<feature type="transmembrane region" description="Helical" evidence="1">
    <location>
        <begin position="710"/>
        <end position="732"/>
    </location>
</feature>
<reference evidence="2 3" key="1">
    <citation type="submission" date="2017-12" db="EMBL/GenBank/DDBJ databases">
        <title>Comparative genomics of Botrytis spp.</title>
        <authorList>
            <person name="Valero-Jimenez C.A."/>
            <person name="Tapia P."/>
            <person name="Veloso J."/>
            <person name="Silva-Moreno E."/>
            <person name="Staats M."/>
            <person name="Valdes J.H."/>
            <person name="Van Kan J.A.L."/>
        </authorList>
    </citation>
    <scope>NUCLEOTIDE SEQUENCE [LARGE SCALE GENOMIC DNA]</scope>
    <source>
        <strain evidence="2 3">Bh0001</strain>
    </source>
</reference>
<dbReference type="EMBL" id="PQXK01000019">
    <property type="protein sequence ID" value="TGO41572.1"/>
    <property type="molecule type" value="Genomic_DNA"/>
</dbReference>
<sequence>MSCDMNPSVLVTLWSIQIPLGAYTTYIDISYFLALFLRQHVMPLRFSFSIISVTSLIGFILLVREPYFHFISVNRLRPPYYALSNLFRAIQVTLHLSIIFVTLQSDRRYPYAYFAWARLIILLFSCCTALAYGSWAWFLLWRNRRDSSDSSDNEDDGESSIEPGMNLVPRKILSPSNLTSRNNFIIKTMLWIHAPLHVISNDPSSNFEERRVWGKLAVIVVWGSKVLGVGYMLLKSLIGTPALLSLIPLHPRFPGEPSVQITQTARNKWIYNRPKLGRHDQVKAPSQGRQPFLISLRERPKPTDITQFDEEANHSTDIMSLHSIADYSEVSTHHPSTSLNTNDVPDRQLGPSYLCFLDPSSSTGYATRHVSTWAQSHGNSYPNYIFISYTRLQFYTIISGDPSLPSSINARRQGAAEQDMRMLIQFAIRATKTAGIDAFWIDYECILPDEDEDPDKSIGEVYRICDIVRACHSMAIVVGPRFNFTNYTHDAMEGGLDDLPNTKTQWLRDWGSRLWTVPEALLCPGEHRISIYTPGIAEPELVAKRNLPGRVWDDAIALRQLIDHYESSIHLTKLELISIALECLKRRQTEKRMAGDVAYALQGLLRQRPRVLQSDSDFQAFARLSLANDSDMLLERLLCLKLKDNRAPWHEMQDIWGAKLWDITPICQISEVVENDTVILGDAKGAMVNWEFLEAIDYEATRPQRFGWGLLRVCSYFSMVFIISVVVMSPFWSQRSGRRFDTFFSNFWKVALGVFVANAIIVPWVVRYLYKSPEVHQAQARLYGVAGRPNLGRVEELMFGSDQGRLQWMEGGDSVTDHPDGDEYSYENGLRSFTLIDTCTLSAIQFEAELPPSVVLAGARARGLVRMLLCSYDAKTATLFKEAVVRMETVVLDRMPKLNRVRFALKPTRDDVIGDSR</sequence>
<comment type="caution">
    <text evidence="2">The sequence shown here is derived from an EMBL/GenBank/DDBJ whole genome shotgun (WGS) entry which is preliminary data.</text>
</comment>
<dbReference type="AlphaFoldDB" id="A0A4Z1H1Q8"/>
<protein>
    <recommendedName>
        <fullName evidence="4">Heterokaryon incompatibility domain-containing protein</fullName>
    </recommendedName>
</protein>
<keyword evidence="3" id="KW-1185">Reference proteome</keyword>
<feature type="transmembrane region" description="Helical" evidence="1">
    <location>
        <begin position="115"/>
        <end position="138"/>
    </location>
</feature>
<feature type="transmembrane region" description="Helical" evidence="1">
    <location>
        <begin position="20"/>
        <end position="37"/>
    </location>
</feature>
<organism evidence="2 3">
    <name type="scientific">Botrytis hyacinthi</name>
    <dbReference type="NCBI Taxonomy" id="278943"/>
    <lineage>
        <taxon>Eukaryota</taxon>
        <taxon>Fungi</taxon>
        <taxon>Dikarya</taxon>
        <taxon>Ascomycota</taxon>
        <taxon>Pezizomycotina</taxon>
        <taxon>Leotiomycetes</taxon>
        <taxon>Helotiales</taxon>
        <taxon>Sclerotiniaceae</taxon>
        <taxon>Botrytis</taxon>
    </lineage>
</organism>
<evidence type="ECO:0000313" key="2">
    <source>
        <dbReference type="EMBL" id="TGO41572.1"/>
    </source>
</evidence>
<feature type="transmembrane region" description="Helical" evidence="1">
    <location>
        <begin position="44"/>
        <end position="63"/>
    </location>
</feature>
<keyword evidence="1" id="KW-0812">Transmembrane</keyword>
<accession>A0A4Z1H1Q8</accession>
<keyword evidence="1" id="KW-1133">Transmembrane helix</keyword>
<feature type="transmembrane region" description="Helical" evidence="1">
    <location>
        <begin position="212"/>
        <end position="234"/>
    </location>
</feature>
<dbReference type="Proteomes" id="UP000297814">
    <property type="component" value="Unassembled WGS sequence"/>
</dbReference>
<keyword evidence="1" id="KW-0472">Membrane</keyword>
<gene>
    <name evidence="2" type="ORF">BHYA_0019g00010</name>
</gene>
<evidence type="ECO:0008006" key="4">
    <source>
        <dbReference type="Google" id="ProtNLM"/>
    </source>
</evidence>